<dbReference type="CDD" id="cd18808">
    <property type="entry name" value="SF1_C_Upf1"/>
    <property type="match status" value="1"/>
</dbReference>
<evidence type="ECO:0000313" key="8">
    <source>
        <dbReference type="Proteomes" id="UP000218334"/>
    </source>
</evidence>
<dbReference type="PANTHER" id="PTHR43788">
    <property type="entry name" value="DNA2/NAM7 HELICASE FAMILY MEMBER"/>
    <property type="match status" value="1"/>
</dbReference>
<organism evidence="7 8">
    <name type="scientific">Armillaria solidipes</name>
    <dbReference type="NCBI Taxonomy" id="1076256"/>
    <lineage>
        <taxon>Eukaryota</taxon>
        <taxon>Fungi</taxon>
        <taxon>Dikarya</taxon>
        <taxon>Basidiomycota</taxon>
        <taxon>Agaricomycotina</taxon>
        <taxon>Agaricomycetes</taxon>
        <taxon>Agaricomycetidae</taxon>
        <taxon>Agaricales</taxon>
        <taxon>Marasmiineae</taxon>
        <taxon>Physalacriaceae</taxon>
        <taxon>Armillaria</taxon>
    </lineage>
</organism>
<evidence type="ECO:0000256" key="2">
    <source>
        <dbReference type="ARBA" id="ARBA00022741"/>
    </source>
</evidence>
<dbReference type="EMBL" id="KZ293432">
    <property type="protein sequence ID" value="PBK68504.1"/>
    <property type="molecule type" value="Genomic_DNA"/>
</dbReference>
<dbReference type="InterPro" id="IPR041679">
    <property type="entry name" value="DNA2/NAM7-like_C"/>
</dbReference>
<dbReference type="STRING" id="1076256.A0A2H3BHU2"/>
<name>A0A2H3BHU2_9AGAR</name>
<dbReference type="Pfam" id="PF13087">
    <property type="entry name" value="AAA_12"/>
    <property type="match status" value="1"/>
</dbReference>
<evidence type="ECO:0000259" key="6">
    <source>
        <dbReference type="Pfam" id="PF13087"/>
    </source>
</evidence>
<dbReference type="GO" id="GO:0043139">
    <property type="term" value="F:5'-3' DNA helicase activity"/>
    <property type="evidence" value="ECO:0007669"/>
    <property type="project" value="TreeGrafter"/>
</dbReference>
<dbReference type="InterPro" id="IPR027417">
    <property type="entry name" value="P-loop_NTPase"/>
</dbReference>
<reference evidence="8" key="1">
    <citation type="journal article" date="2017" name="Nat. Ecol. Evol.">
        <title>Genome expansion and lineage-specific genetic innovations in the forest pathogenic fungi Armillaria.</title>
        <authorList>
            <person name="Sipos G."/>
            <person name="Prasanna A.N."/>
            <person name="Walter M.C."/>
            <person name="O'Connor E."/>
            <person name="Balint B."/>
            <person name="Krizsan K."/>
            <person name="Kiss B."/>
            <person name="Hess J."/>
            <person name="Varga T."/>
            <person name="Slot J."/>
            <person name="Riley R."/>
            <person name="Boka B."/>
            <person name="Rigling D."/>
            <person name="Barry K."/>
            <person name="Lee J."/>
            <person name="Mihaltcheva S."/>
            <person name="LaButti K."/>
            <person name="Lipzen A."/>
            <person name="Waldron R."/>
            <person name="Moloney N.M."/>
            <person name="Sperisen C."/>
            <person name="Kredics L."/>
            <person name="Vagvoelgyi C."/>
            <person name="Patrignani A."/>
            <person name="Fitzpatrick D."/>
            <person name="Nagy I."/>
            <person name="Doyle S."/>
            <person name="Anderson J.B."/>
            <person name="Grigoriev I.V."/>
            <person name="Gueldener U."/>
            <person name="Muensterkoetter M."/>
            <person name="Nagy L.G."/>
        </authorList>
    </citation>
    <scope>NUCLEOTIDE SEQUENCE [LARGE SCALE GENOMIC DNA]</scope>
    <source>
        <strain evidence="8">28-4</strain>
    </source>
</reference>
<dbReference type="InterPro" id="IPR050534">
    <property type="entry name" value="Coronavir_polyprotein_1ab"/>
</dbReference>
<accession>A0A2H3BHU2</accession>
<dbReference type="GO" id="GO:0005694">
    <property type="term" value="C:chromosome"/>
    <property type="evidence" value="ECO:0007669"/>
    <property type="project" value="UniProtKB-ARBA"/>
</dbReference>
<evidence type="ECO:0000256" key="3">
    <source>
        <dbReference type="ARBA" id="ARBA00022801"/>
    </source>
</evidence>
<proteinExistence type="inferred from homology"/>
<dbReference type="SUPFAM" id="SSF52540">
    <property type="entry name" value="P-loop containing nucleoside triphosphate hydrolases"/>
    <property type="match status" value="1"/>
</dbReference>
<dbReference type="InterPro" id="IPR047187">
    <property type="entry name" value="SF1_C_Upf1"/>
</dbReference>
<comment type="similarity">
    <text evidence="1">Belongs to the DNA2/NAM7 helicase family.</text>
</comment>
<dbReference type="FunFam" id="3.40.50.300:FF:000326">
    <property type="entry name" value="P-loop containing nucleoside triphosphate hydrolase"/>
    <property type="match status" value="1"/>
</dbReference>
<dbReference type="Proteomes" id="UP000218334">
    <property type="component" value="Unassembled WGS sequence"/>
</dbReference>
<dbReference type="GO" id="GO:0016787">
    <property type="term" value="F:hydrolase activity"/>
    <property type="evidence" value="ECO:0007669"/>
    <property type="project" value="UniProtKB-KW"/>
</dbReference>
<evidence type="ECO:0000313" key="7">
    <source>
        <dbReference type="EMBL" id="PBK68504.1"/>
    </source>
</evidence>
<keyword evidence="3" id="KW-0378">Hydrolase</keyword>
<evidence type="ECO:0000256" key="4">
    <source>
        <dbReference type="ARBA" id="ARBA00022806"/>
    </source>
</evidence>
<dbReference type="Gene3D" id="3.40.50.300">
    <property type="entry name" value="P-loop containing nucleotide triphosphate hydrolases"/>
    <property type="match status" value="1"/>
</dbReference>
<dbReference type="PANTHER" id="PTHR43788:SF8">
    <property type="entry name" value="DNA-BINDING PROTEIN SMUBP-2"/>
    <property type="match status" value="1"/>
</dbReference>
<dbReference type="AlphaFoldDB" id="A0A2H3BHU2"/>
<dbReference type="GO" id="GO:0005524">
    <property type="term" value="F:ATP binding"/>
    <property type="evidence" value="ECO:0007669"/>
    <property type="project" value="UniProtKB-KW"/>
</dbReference>
<protein>
    <recommendedName>
        <fullName evidence="6">DNA2/NAM7 helicase-like C-terminal domain-containing protein</fullName>
    </recommendedName>
</protein>
<keyword evidence="4" id="KW-0347">Helicase</keyword>
<evidence type="ECO:0000256" key="5">
    <source>
        <dbReference type="ARBA" id="ARBA00022840"/>
    </source>
</evidence>
<keyword evidence="8" id="KW-1185">Reference proteome</keyword>
<feature type="domain" description="DNA2/NAM7 helicase-like C-terminal" evidence="6">
    <location>
        <begin position="1"/>
        <end position="173"/>
    </location>
</feature>
<sequence>MLDIQYRFPQELAEFPSREFYEGRLRSGLTDSSAVLSVLTETRFPWPMHSERNIPIPTVFIPCSTEEDMGGLSKSNIGQVEVVHAAIELLTPSELSITVLSPYRKQIDELKHKLSSHITCATIDSFQGRESDVIIFSSVRSNAERDIGFVDDARRLNVMWTRARKALIIVGDRATMESNALWKRALSACTEVILEMEAN</sequence>
<evidence type="ECO:0000256" key="1">
    <source>
        <dbReference type="ARBA" id="ARBA00007913"/>
    </source>
</evidence>
<gene>
    <name evidence="7" type="ORF">ARMSODRAFT_205146</name>
</gene>
<keyword evidence="2" id="KW-0547">Nucleotide-binding</keyword>
<keyword evidence="5" id="KW-0067">ATP-binding</keyword>